<dbReference type="EMBL" id="JADJOT010000012">
    <property type="protein sequence ID" value="MBK7956223.1"/>
    <property type="molecule type" value="Genomic_DNA"/>
</dbReference>
<evidence type="ECO:0000313" key="2">
    <source>
        <dbReference type="Proteomes" id="UP000706151"/>
    </source>
</evidence>
<dbReference type="InterPro" id="IPR011518">
    <property type="entry name" value="Transposase_36"/>
</dbReference>
<dbReference type="NCBIfam" id="NF033519">
    <property type="entry name" value="transpos_ISAzo13"/>
    <property type="match status" value="1"/>
</dbReference>
<sequence length="410" mass="46144">MEVATVAEGKVSLEAIHLEDIRLAASKMTGANRRAFQAAMALKYCGGSARRAEDVFGWSRQAVQLGLHEKRTGIVCLGLHAYCCGAKLWEKKHPEVAQALWELAESHAQQDPTFRTTLSFTRLTAEEAIKQLRAQGFADEVLPSRSGMSEVLNRNGYRLRPVLKAKPQKKVPETDAIFANVRGRDRDCQDEAVMRLSMDCKATVNIGDYSRGGKTRGDHRAADHDMGCEEKHTPFGVVNEDSGSLHLSFGSSAKTSDFIIDSLYACWESQASEERDRVTHLQIKADNGPESNGRRTQFLKRMVEFADHIGKSIRLLYYPPYHSKYNPVERCWGILEKHWNGAKLTDTQTMLEWAKSMTWKGVHPVVELSRTVYEKGITVAKDAMQAVESRLERNPLLPKWDILIRPACRV</sequence>
<comment type="caution">
    <text evidence="1">The sequence shown here is derived from an EMBL/GenBank/DDBJ whole genome shotgun (WGS) entry which is preliminary data.</text>
</comment>
<reference evidence="1 2" key="1">
    <citation type="submission" date="2020-10" db="EMBL/GenBank/DDBJ databases">
        <title>Connecting structure to function with the recovery of over 1000 high-quality activated sludge metagenome-assembled genomes encoding full-length rRNA genes using long-read sequencing.</title>
        <authorList>
            <person name="Singleton C.M."/>
            <person name="Petriglieri F."/>
            <person name="Kristensen J.M."/>
            <person name="Kirkegaard R.H."/>
            <person name="Michaelsen T.Y."/>
            <person name="Andersen M.H."/>
            <person name="Karst S.M."/>
            <person name="Dueholm M.S."/>
            <person name="Nielsen P.H."/>
            <person name="Albertsen M."/>
        </authorList>
    </citation>
    <scope>NUCLEOTIDE SEQUENCE [LARGE SCALE GENOMIC DNA]</scope>
    <source>
        <strain evidence="1">Fred_18-Q3-R57-64_BAT3C.720</strain>
    </source>
</reference>
<dbReference type="GO" id="GO:0003676">
    <property type="term" value="F:nucleic acid binding"/>
    <property type="evidence" value="ECO:0007669"/>
    <property type="project" value="InterPro"/>
</dbReference>
<dbReference type="AlphaFoldDB" id="A0A935TF42"/>
<dbReference type="Pfam" id="PF07592">
    <property type="entry name" value="DDE_Tnp_ISAZ013"/>
    <property type="match status" value="1"/>
</dbReference>
<gene>
    <name evidence="1" type="ORF">IPK02_21025</name>
</gene>
<accession>A0A935TF42</accession>
<evidence type="ECO:0000313" key="1">
    <source>
        <dbReference type="EMBL" id="MBK7956223.1"/>
    </source>
</evidence>
<dbReference type="Gene3D" id="3.30.420.10">
    <property type="entry name" value="Ribonuclease H-like superfamily/Ribonuclease H"/>
    <property type="match status" value="1"/>
</dbReference>
<dbReference type="InterPro" id="IPR036397">
    <property type="entry name" value="RNaseH_sf"/>
</dbReference>
<protein>
    <submittedName>
        <fullName evidence="1">ISAzo13 family transposase</fullName>
    </submittedName>
</protein>
<name>A0A935TF42_9PROT</name>
<dbReference type="Proteomes" id="UP000706151">
    <property type="component" value="Unassembled WGS sequence"/>
</dbReference>
<proteinExistence type="predicted"/>
<organism evidence="1 2">
    <name type="scientific">Candidatus Accumulibacter affinis</name>
    <dbReference type="NCBI Taxonomy" id="2954384"/>
    <lineage>
        <taxon>Bacteria</taxon>
        <taxon>Pseudomonadati</taxon>
        <taxon>Pseudomonadota</taxon>
        <taxon>Betaproteobacteria</taxon>
        <taxon>Candidatus Accumulibacter</taxon>
    </lineage>
</organism>